<dbReference type="InterPro" id="IPR007782">
    <property type="entry name" value="VKG_COase"/>
</dbReference>
<keyword evidence="6" id="KW-0456">Lyase</keyword>
<feature type="transmembrane region" description="Helical" evidence="7">
    <location>
        <begin position="196"/>
        <end position="217"/>
    </location>
</feature>
<accession>A0A6N9NN34</accession>
<dbReference type="AlphaFoldDB" id="A0A6N9NN34"/>
<evidence type="ECO:0000313" key="10">
    <source>
        <dbReference type="Proteomes" id="UP000470771"/>
    </source>
</evidence>
<dbReference type="EMBL" id="WWNE01000006">
    <property type="protein sequence ID" value="NBG65975.1"/>
    <property type="molecule type" value="Genomic_DNA"/>
</dbReference>
<dbReference type="Pfam" id="PF22777">
    <property type="entry name" value="VKGC_lumenal_dom"/>
    <property type="match status" value="1"/>
</dbReference>
<dbReference type="Proteomes" id="UP000470771">
    <property type="component" value="Unassembled WGS sequence"/>
</dbReference>
<name>A0A6N9NN34_9FLAO</name>
<reference evidence="9 10" key="1">
    <citation type="submission" date="2019-12" db="EMBL/GenBank/DDBJ databases">
        <authorList>
            <person name="Zhao J."/>
        </authorList>
    </citation>
    <scope>NUCLEOTIDE SEQUENCE [LARGE SCALE GENOMIC DNA]</scope>
    <source>
        <strain evidence="9 10">S-15</strain>
    </source>
</reference>
<feature type="transmembrane region" description="Helical" evidence="7">
    <location>
        <begin position="60"/>
        <end position="81"/>
    </location>
</feature>
<evidence type="ECO:0000256" key="7">
    <source>
        <dbReference type="SAM" id="Phobius"/>
    </source>
</evidence>
<dbReference type="PANTHER" id="PTHR12639:SF7">
    <property type="entry name" value="HTTM DOMAIN-CONTAINING PROTEIN"/>
    <property type="match status" value="1"/>
</dbReference>
<comment type="subcellular location">
    <subcellularLocation>
        <location evidence="1">Endomembrane system</location>
        <topology evidence="1">Multi-pass membrane protein</topology>
    </subcellularLocation>
</comment>
<evidence type="ECO:0000256" key="1">
    <source>
        <dbReference type="ARBA" id="ARBA00004127"/>
    </source>
</evidence>
<feature type="transmembrane region" description="Helical" evidence="7">
    <location>
        <begin position="111"/>
        <end position="130"/>
    </location>
</feature>
<dbReference type="GO" id="GO:0008488">
    <property type="term" value="F:gamma-glutamyl carboxylase activity"/>
    <property type="evidence" value="ECO:0007669"/>
    <property type="project" value="InterPro"/>
</dbReference>
<feature type="transmembrane region" description="Helical" evidence="7">
    <location>
        <begin position="12"/>
        <end position="33"/>
    </location>
</feature>
<keyword evidence="3 7" id="KW-1133">Transmembrane helix</keyword>
<keyword evidence="2 7" id="KW-0812">Transmembrane</keyword>
<evidence type="ECO:0000259" key="8">
    <source>
        <dbReference type="SMART" id="SM00752"/>
    </source>
</evidence>
<comment type="caution">
    <text evidence="9">The sequence shown here is derived from an EMBL/GenBank/DDBJ whole genome shotgun (WGS) entry which is preliminary data.</text>
</comment>
<evidence type="ECO:0000256" key="5">
    <source>
        <dbReference type="ARBA" id="ARBA00023157"/>
    </source>
</evidence>
<feature type="transmembrane region" description="Helical" evidence="7">
    <location>
        <begin position="142"/>
        <end position="161"/>
    </location>
</feature>
<proteinExistence type="predicted"/>
<dbReference type="PANTHER" id="PTHR12639">
    <property type="entry name" value="VITAMIN K-DEPENDENT GAMMA-CARBOXYLASE"/>
    <property type="match status" value="1"/>
</dbReference>
<dbReference type="SMART" id="SM00752">
    <property type="entry name" value="HTTM"/>
    <property type="match status" value="1"/>
</dbReference>
<sequence length="438" mass="50285">MKNILSQSKDPITLSFFRIIFGICFLWESIYLIKINFVTVFLTNPQVHFNYDFAEFVKPLPSGLLSLLVIGLFAASLFLIIGKYLKVAAWYLFFTFSYILLIDKAYYNNHLYLICLLAGFFAITSSDESLSVKKGSVKHIPNWHILLFQIQLVIVYFYGGIAKINPDWLVRMEPVKTILAQKAANSALDTILLSDAAVYFISYGGLVFDLLIGFLLFYRPTRKLGLIAALIFNIMNAWLFDDINIFPFMMMGALVLFIEPDTFRKFIGQYITSIKPIDASSKSTIPVDQKVVIGLAIYFIIQLSLPLRHLLFEGNTEWTGKAQYFSWRMKIQTRKTEQLEFAVMNYDKKEVIAVDLRSFGLNDDQLRLLSMHPETGIKMAKAIRETAEKKGLRNIEVKAKVKVSFNGRPAQMLYKDMDLSKVKEGVFEPREYVVELKE</sequence>
<dbReference type="RefSeq" id="WP_160632925.1">
    <property type="nucleotide sequence ID" value="NZ_WWNE01000006.1"/>
</dbReference>
<dbReference type="InterPro" id="IPR053935">
    <property type="entry name" value="VKGC_lumenal_dom"/>
</dbReference>
<dbReference type="GO" id="GO:0019842">
    <property type="term" value="F:vitamin binding"/>
    <property type="evidence" value="ECO:0007669"/>
    <property type="project" value="TreeGrafter"/>
</dbReference>
<evidence type="ECO:0000256" key="4">
    <source>
        <dbReference type="ARBA" id="ARBA00023136"/>
    </source>
</evidence>
<dbReference type="InterPro" id="IPR053934">
    <property type="entry name" value="HTTM_dom"/>
</dbReference>
<evidence type="ECO:0000256" key="2">
    <source>
        <dbReference type="ARBA" id="ARBA00022692"/>
    </source>
</evidence>
<gene>
    <name evidence="9" type="ORF">GQN54_07570</name>
</gene>
<keyword evidence="10" id="KW-1185">Reference proteome</keyword>
<dbReference type="Pfam" id="PF05090">
    <property type="entry name" value="HTTM"/>
    <property type="match status" value="1"/>
</dbReference>
<keyword evidence="4 7" id="KW-0472">Membrane</keyword>
<evidence type="ECO:0000313" key="9">
    <source>
        <dbReference type="EMBL" id="NBG65975.1"/>
    </source>
</evidence>
<evidence type="ECO:0000256" key="3">
    <source>
        <dbReference type="ARBA" id="ARBA00022989"/>
    </source>
</evidence>
<keyword evidence="5" id="KW-1015">Disulfide bond</keyword>
<dbReference type="InterPro" id="IPR011020">
    <property type="entry name" value="HTTM-like"/>
</dbReference>
<protein>
    <submittedName>
        <fullName evidence="9">HTTM domain-containing protein</fullName>
    </submittedName>
</protein>
<evidence type="ECO:0000256" key="6">
    <source>
        <dbReference type="ARBA" id="ARBA00023239"/>
    </source>
</evidence>
<organism evidence="9 10">
    <name type="scientific">Acidiluteibacter ferrifornacis</name>
    <dbReference type="NCBI Taxonomy" id="2692424"/>
    <lineage>
        <taxon>Bacteria</taxon>
        <taxon>Pseudomonadati</taxon>
        <taxon>Bacteroidota</taxon>
        <taxon>Flavobacteriia</taxon>
        <taxon>Flavobacteriales</taxon>
        <taxon>Cryomorphaceae</taxon>
        <taxon>Acidiluteibacter</taxon>
    </lineage>
</organism>
<dbReference type="GO" id="GO:0012505">
    <property type="term" value="C:endomembrane system"/>
    <property type="evidence" value="ECO:0007669"/>
    <property type="project" value="UniProtKB-SubCell"/>
</dbReference>
<feature type="domain" description="HTTM-like" evidence="8">
    <location>
        <begin position="6"/>
        <end position="262"/>
    </location>
</feature>